<organism evidence="1 2">
    <name type="scientific">Peptostreptococcus canis</name>
    <dbReference type="NCBI Taxonomy" id="1159213"/>
    <lineage>
        <taxon>Bacteria</taxon>
        <taxon>Bacillati</taxon>
        <taxon>Bacillota</taxon>
        <taxon>Clostridia</taxon>
        <taxon>Peptostreptococcales</taxon>
        <taxon>Peptostreptococcaceae</taxon>
        <taxon>Peptostreptococcus</taxon>
    </lineage>
</organism>
<proteinExistence type="predicted"/>
<protein>
    <submittedName>
        <fullName evidence="1">Uncharacterized protein</fullName>
    </submittedName>
</protein>
<evidence type="ECO:0000313" key="1">
    <source>
        <dbReference type="EMBL" id="MBC2575138.1"/>
    </source>
</evidence>
<dbReference type="RefSeq" id="WP_185623185.1">
    <property type="nucleotide sequence ID" value="NZ_JABGBW010000001.1"/>
</dbReference>
<accession>A0ABR6TIS5</accession>
<sequence length="283" mass="33546">MFRRIFNSISKLNKTVLIILVIILFFLVYSFSFKVFRKWISSSPKTDIVNIDTRGEKNRVQQELERKEIEDRKKSVLLRFNESKKMFISSGNIEDIKVEGEMMDNFNRITISFVKLRGIDGKFEPDNRGKTNTGIEFETDFNYFVVKDRDKTEYYKIPVAVKSDFQSMYNRMIFTSVDYIVNKKDLGKIRVCKGNDEKGIMPWKKDDLIHKILYKREVGKIQPEKDFQKSKKNFTIKIKKSNRDIIIQTMGKDFIKVTSGDNIAYYEVYKDLYEYLDTEIFGD</sequence>
<gene>
    <name evidence="1" type="ORF">HLB29_00370</name>
</gene>
<evidence type="ECO:0000313" key="2">
    <source>
        <dbReference type="Proteomes" id="UP000713904"/>
    </source>
</evidence>
<keyword evidence="2" id="KW-1185">Reference proteome</keyword>
<dbReference type="EMBL" id="JABGBW010000001">
    <property type="protein sequence ID" value="MBC2575138.1"/>
    <property type="molecule type" value="Genomic_DNA"/>
</dbReference>
<dbReference type="Proteomes" id="UP000713904">
    <property type="component" value="Unassembled WGS sequence"/>
</dbReference>
<reference evidence="1 2" key="1">
    <citation type="submission" date="2020-05" db="EMBL/GenBank/DDBJ databases">
        <title>Draft genome of xy-202 and genomic insight in genome of the genus Peptostreptococcus.</title>
        <authorList>
            <person name="Zhang Z."/>
        </authorList>
    </citation>
    <scope>NUCLEOTIDE SEQUENCE [LARGE SCALE GENOMIC DNA]</scope>
    <source>
        <strain evidence="1 2">DSM 27025</strain>
    </source>
</reference>
<name>A0ABR6TIS5_9FIRM</name>
<comment type="caution">
    <text evidence="1">The sequence shown here is derived from an EMBL/GenBank/DDBJ whole genome shotgun (WGS) entry which is preliminary data.</text>
</comment>